<dbReference type="AlphaFoldDB" id="G3JAD9"/>
<accession>G3JAD9</accession>
<dbReference type="Proteomes" id="UP000001610">
    <property type="component" value="Unassembled WGS sequence"/>
</dbReference>
<dbReference type="InParanoid" id="G3JAD9"/>
<evidence type="ECO:0000313" key="1">
    <source>
        <dbReference type="EMBL" id="EGX95107.1"/>
    </source>
</evidence>
<keyword evidence="2" id="KW-1185">Reference proteome</keyword>
<evidence type="ECO:0000313" key="2">
    <source>
        <dbReference type="Proteomes" id="UP000001610"/>
    </source>
</evidence>
<dbReference type="HOGENOM" id="CLU_2386068_0_0_1"/>
<sequence length="94" mass="10165">MLCHTPPIVALVVAKPLQPGNFLPGRHSASMYVFAHLDSIGRITLRIVAVAAAVGSQSSRVYVYIPCPGAVTTTLQPQDDVRTNAYYLHGRSME</sequence>
<name>G3JAD9_CORMM</name>
<reference evidence="1 2" key="1">
    <citation type="journal article" date="2011" name="Genome Biol.">
        <title>Genome sequence of the insect pathogenic fungus Cordyceps militaris, a valued traditional Chinese medicine.</title>
        <authorList>
            <person name="Zheng P."/>
            <person name="Xia Y."/>
            <person name="Xiao G."/>
            <person name="Xiong C."/>
            <person name="Hu X."/>
            <person name="Zhang S."/>
            <person name="Zheng H."/>
            <person name="Huang Y."/>
            <person name="Zhou Y."/>
            <person name="Wang S."/>
            <person name="Zhao G.P."/>
            <person name="Liu X."/>
            <person name="St Leger R.J."/>
            <person name="Wang C."/>
        </authorList>
    </citation>
    <scope>NUCLEOTIDE SEQUENCE [LARGE SCALE GENOMIC DNA]</scope>
    <source>
        <strain evidence="1 2">CM01</strain>
    </source>
</reference>
<dbReference type="GeneID" id="18165405"/>
<dbReference type="RefSeq" id="XP_006668593.1">
    <property type="nucleotide sequence ID" value="XM_006668530.1"/>
</dbReference>
<dbReference type="EMBL" id="JH126400">
    <property type="protein sequence ID" value="EGX95107.1"/>
    <property type="molecule type" value="Genomic_DNA"/>
</dbReference>
<gene>
    <name evidence="1" type="ORF">CCM_03379</name>
</gene>
<dbReference type="VEuPathDB" id="FungiDB:CCM_03379"/>
<dbReference type="KEGG" id="cmt:CCM_03379"/>
<organism evidence="1 2">
    <name type="scientific">Cordyceps militaris (strain CM01)</name>
    <name type="common">Caterpillar fungus</name>
    <dbReference type="NCBI Taxonomy" id="983644"/>
    <lineage>
        <taxon>Eukaryota</taxon>
        <taxon>Fungi</taxon>
        <taxon>Dikarya</taxon>
        <taxon>Ascomycota</taxon>
        <taxon>Pezizomycotina</taxon>
        <taxon>Sordariomycetes</taxon>
        <taxon>Hypocreomycetidae</taxon>
        <taxon>Hypocreales</taxon>
        <taxon>Cordycipitaceae</taxon>
        <taxon>Cordyceps</taxon>
    </lineage>
</organism>
<proteinExistence type="predicted"/>
<protein>
    <submittedName>
        <fullName evidence="1">Uncharacterized protein</fullName>
    </submittedName>
</protein>